<evidence type="ECO:0000313" key="1">
    <source>
        <dbReference type="EMBL" id="MBU9847015.1"/>
    </source>
</evidence>
<dbReference type="GO" id="GO:0016787">
    <property type="term" value="F:hydrolase activity"/>
    <property type="evidence" value="ECO:0007669"/>
    <property type="project" value="UniProtKB-KW"/>
</dbReference>
<protein>
    <submittedName>
        <fullName evidence="1">Alpha/beta hydrolase</fullName>
    </submittedName>
</protein>
<evidence type="ECO:0000313" key="2">
    <source>
        <dbReference type="Proteomes" id="UP000739284"/>
    </source>
</evidence>
<keyword evidence="1" id="KW-0378">Hydrolase</keyword>
<reference evidence="1 2" key="1">
    <citation type="submission" date="2021-03" db="EMBL/GenBank/DDBJ databases">
        <title>Five novel Rahnella species.</title>
        <authorList>
            <person name="Brady C."/>
            <person name="Asselin J."/>
            <person name="Beer S."/>
            <person name="Bruberg M.B."/>
            <person name="Crampton B."/>
            <person name="Venter S."/>
            <person name="Arnold D."/>
            <person name="Denman S."/>
        </authorList>
    </citation>
    <scope>NUCLEOTIDE SEQUENCE [LARGE SCALE GENOMIC DNA]</scope>
    <source>
        <strain evidence="1 2">FRB 231</strain>
    </source>
</reference>
<accession>A0ABS6LJA3</accession>
<comment type="caution">
    <text evidence="1">The sequence shown here is derived from an EMBL/GenBank/DDBJ whole genome shotgun (WGS) entry which is preliminary data.</text>
</comment>
<dbReference type="Pfam" id="PF16929">
    <property type="entry name" value="Asp2"/>
    <property type="match status" value="1"/>
</dbReference>
<keyword evidence="2" id="KW-1185">Reference proteome</keyword>
<dbReference type="RefSeq" id="WP_217150428.1">
    <property type="nucleotide sequence ID" value="NZ_JAFMOY010000131.1"/>
</dbReference>
<dbReference type="EMBL" id="JAFMOY010000131">
    <property type="protein sequence ID" value="MBU9847015.1"/>
    <property type="molecule type" value="Genomic_DNA"/>
</dbReference>
<name>A0ABS6LJA3_9GAMM</name>
<organism evidence="1 2">
    <name type="scientific">Rahnella ecdela</name>
    <dbReference type="NCBI Taxonomy" id="2816250"/>
    <lineage>
        <taxon>Bacteria</taxon>
        <taxon>Pseudomonadati</taxon>
        <taxon>Pseudomonadota</taxon>
        <taxon>Gammaproteobacteria</taxon>
        <taxon>Enterobacterales</taxon>
        <taxon>Yersiniaceae</taxon>
        <taxon>Rahnella</taxon>
    </lineage>
</organism>
<dbReference type="InterPro" id="IPR022267">
    <property type="entry name" value="Asp2"/>
</dbReference>
<gene>
    <name evidence="1" type="ORF">J1784_18625</name>
</gene>
<dbReference type="Proteomes" id="UP000739284">
    <property type="component" value="Unassembled WGS sequence"/>
</dbReference>
<proteinExistence type="predicted"/>
<sequence length="406" mass="46232">MKELKTTIDGVDITYKIKQRKYDNKHLIIVFSGFGATNMFTYDFLTALNDCPATVIWIKDDFNECCSYYLCKDLDFSISHSVNSFIEEKLLELDLNKNNCTLAGFSKGGSTALYYGLKFNYKNIICSVPQLRIGTFINNDWPQVAKHMLGDITKEKLQELDSLIPDLLSTCDDVDKNIYLLTSKIDKQYPEQVKPYLLEFIRYNNFNLFYAESLLIREHNQITPYHVPLLLGIFYSLSQGATPSYGYVELAGDGKVGNNDDAHDPITLLKQFDIREKLIFPEGIAVIKGIPCGEYSDISTKLVFKNTDMSFSFPLAKANRPMLSRQLYERGYVNYDKGWFCTLKFKGLDVSSIEAGSYEVHIDIISGGLTKSKELEADNGLLNKVICDNDFYKVKTEGNKITFTKK</sequence>